<evidence type="ECO:0000259" key="3">
    <source>
        <dbReference type="PROSITE" id="PS50887"/>
    </source>
</evidence>
<feature type="domain" description="GGDEF" evidence="3">
    <location>
        <begin position="504"/>
        <end position="665"/>
    </location>
</feature>
<dbReference type="Pfam" id="PF22588">
    <property type="entry name" value="dCache_1_like"/>
    <property type="match status" value="1"/>
</dbReference>
<gene>
    <name evidence="4" type="ORF">SM757_30935</name>
</gene>
<reference evidence="4 5" key="1">
    <citation type="submission" date="2023-11" db="EMBL/GenBank/DDBJ databases">
        <title>Draft genome of Azohydromonas lata strain H1 (DSM1123), a polyhydroxyalkanoate producer.</title>
        <authorList>
            <person name="Traversa D."/>
            <person name="D'Addabbo P."/>
            <person name="Pazzani C."/>
            <person name="Manzari C."/>
            <person name="Chiara M."/>
            <person name="Scrascia M."/>
        </authorList>
    </citation>
    <scope>NUCLEOTIDE SEQUENCE [LARGE SCALE GENOMIC DNA]</scope>
    <source>
        <strain evidence="4 5">H1</strain>
    </source>
</reference>
<dbReference type="EC" id="2.7.7.65" evidence="4"/>
<dbReference type="RefSeq" id="WP_066332979.1">
    <property type="nucleotide sequence ID" value="NZ_JAXOJX010000092.1"/>
</dbReference>
<proteinExistence type="predicted"/>
<protein>
    <submittedName>
        <fullName evidence="4">Diguanylate cyclase</fullName>
        <ecNumber evidence="4">2.7.7.65</ecNumber>
    </submittedName>
</protein>
<evidence type="ECO:0000313" key="4">
    <source>
        <dbReference type="EMBL" id="MDZ5461000.1"/>
    </source>
</evidence>
<dbReference type="SMART" id="SM00086">
    <property type="entry name" value="PAC"/>
    <property type="match status" value="1"/>
</dbReference>
<sequence>MPIHADADAAVGGVRRHVGLVLLLACAALVAAAALFLWQARGAALAQARQSNANLAASVLDHAEAVVRESDSFMALVARTVLAPYEDGGGATQALRDEILRHLSGQPALHDIYVYDARGALRLSSYAVPRYEASAAGRPFFAAHRASTRDDLLVGKPYRVEPHGEWVVPLSRRLVHADGSFAGVVVGALSVRYLQQYLERFDLGPDGLLALNTRDATVLVRRPYSESALGAELQGSALYREHYALADAGSFTAASPLDGVLREYSFVHSQRFALLVVVGQARSHVLAAWGRLAVLDALAVAAVVALLVGASVRMQRALRREQALARELQRSHRRLAELGRAMDEHAVVAITDVRGVIVGVNDRFCALSKYSREELIGAPHSIVRSERHPPSFFREMWRTIARGGVWQGQIENRAKDGSTYWVDTTIVPFLNERGKPYQYIAIRTDITELRRTQVELETAHEQLALSNEELARLAAFDPLTGLANRRRFDQALREAWLDARRRREPLSLLMMDVDRFKQFNDSLGHPAGDACLCRVAMALRSVSRRPGDLVARWGGEEFAMLLPHTDAQGAQVVAELARRAVWQLAIEHPHGELRRVTVSVGLHTLLPPLPQASGPGKAGQSGAGGEAEGQGQPQDPGEAALVDGADRALYAAKQGGRNRVAAWPQDGDAGFSTKLLDTL</sequence>
<dbReference type="Proteomes" id="UP001293718">
    <property type="component" value="Unassembled WGS sequence"/>
</dbReference>
<name>A0ABU5IQ24_9BURK</name>
<dbReference type="InterPro" id="IPR029787">
    <property type="entry name" value="Nucleotide_cyclase"/>
</dbReference>
<dbReference type="PROSITE" id="PS50113">
    <property type="entry name" value="PAC"/>
    <property type="match status" value="1"/>
</dbReference>
<dbReference type="InterPro" id="IPR035965">
    <property type="entry name" value="PAS-like_dom_sf"/>
</dbReference>
<keyword evidence="4" id="KW-0808">Transferase</keyword>
<keyword evidence="4" id="KW-0548">Nucleotidyltransferase</keyword>
<dbReference type="InterPro" id="IPR001610">
    <property type="entry name" value="PAC"/>
</dbReference>
<dbReference type="CDD" id="cd12914">
    <property type="entry name" value="PDC1_DGC_like"/>
    <property type="match status" value="1"/>
</dbReference>
<accession>A0ABU5IQ24</accession>
<dbReference type="SUPFAM" id="SSF55073">
    <property type="entry name" value="Nucleotide cyclase"/>
    <property type="match status" value="1"/>
</dbReference>
<dbReference type="InterPro" id="IPR054327">
    <property type="entry name" value="His-kinase-like_sensor"/>
</dbReference>
<feature type="region of interest" description="Disordered" evidence="1">
    <location>
        <begin position="607"/>
        <end position="679"/>
    </location>
</feature>
<evidence type="ECO:0000256" key="1">
    <source>
        <dbReference type="SAM" id="MobiDB-lite"/>
    </source>
</evidence>
<dbReference type="EMBL" id="JAXOJX010000092">
    <property type="protein sequence ID" value="MDZ5461000.1"/>
    <property type="molecule type" value="Genomic_DNA"/>
</dbReference>
<dbReference type="InterPro" id="IPR043128">
    <property type="entry name" value="Rev_trsase/Diguanyl_cyclase"/>
</dbReference>
<organism evidence="4 5">
    <name type="scientific">Azohydromonas lata</name>
    <dbReference type="NCBI Taxonomy" id="45677"/>
    <lineage>
        <taxon>Bacteria</taxon>
        <taxon>Pseudomonadati</taxon>
        <taxon>Pseudomonadota</taxon>
        <taxon>Betaproteobacteria</taxon>
        <taxon>Burkholderiales</taxon>
        <taxon>Sphaerotilaceae</taxon>
        <taxon>Azohydromonas</taxon>
    </lineage>
</organism>
<dbReference type="PROSITE" id="PS50887">
    <property type="entry name" value="GGDEF"/>
    <property type="match status" value="1"/>
</dbReference>
<dbReference type="PANTHER" id="PTHR46663">
    <property type="entry name" value="DIGUANYLATE CYCLASE DGCT-RELATED"/>
    <property type="match status" value="1"/>
</dbReference>
<dbReference type="Pfam" id="PF00990">
    <property type="entry name" value="GGDEF"/>
    <property type="match status" value="1"/>
</dbReference>
<dbReference type="CDD" id="cd12915">
    <property type="entry name" value="PDC2_DGC_like"/>
    <property type="match status" value="1"/>
</dbReference>
<dbReference type="CDD" id="cd00130">
    <property type="entry name" value="PAS"/>
    <property type="match status" value="1"/>
</dbReference>
<feature type="domain" description="PAC" evidence="2">
    <location>
        <begin position="404"/>
        <end position="458"/>
    </location>
</feature>
<dbReference type="GO" id="GO:0052621">
    <property type="term" value="F:diguanylate cyclase activity"/>
    <property type="evidence" value="ECO:0007669"/>
    <property type="project" value="UniProtKB-EC"/>
</dbReference>
<dbReference type="InterPro" id="IPR000014">
    <property type="entry name" value="PAS"/>
</dbReference>
<dbReference type="Gene3D" id="3.30.70.270">
    <property type="match status" value="1"/>
</dbReference>
<evidence type="ECO:0000313" key="5">
    <source>
        <dbReference type="Proteomes" id="UP001293718"/>
    </source>
</evidence>
<dbReference type="SUPFAM" id="SSF55785">
    <property type="entry name" value="PYP-like sensor domain (PAS domain)"/>
    <property type="match status" value="1"/>
</dbReference>
<evidence type="ECO:0000259" key="2">
    <source>
        <dbReference type="PROSITE" id="PS50113"/>
    </source>
</evidence>
<dbReference type="Gene3D" id="3.30.450.20">
    <property type="entry name" value="PAS domain"/>
    <property type="match status" value="3"/>
</dbReference>
<dbReference type="NCBIfam" id="TIGR00254">
    <property type="entry name" value="GGDEF"/>
    <property type="match status" value="1"/>
</dbReference>
<dbReference type="NCBIfam" id="TIGR00229">
    <property type="entry name" value="sensory_box"/>
    <property type="match status" value="1"/>
</dbReference>
<feature type="compositionally biased region" description="Gly residues" evidence="1">
    <location>
        <begin position="616"/>
        <end position="628"/>
    </location>
</feature>
<dbReference type="PANTHER" id="PTHR46663:SF3">
    <property type="entry name" value="SLL0267 PROTEIN"/>
    <property type="match status" value="1"/>
</dbReference>
<dbReference type="InterPro" id="IPR000700">
    <property type="entry name" value="PAS-assoc_C"/>
</dbReference>
<dbReference type="InterPro" id="IPR000160">
    <property type="entry name" value="GGDEF_dom"/>
</dbReference>
<dbReference type="InterPro" id="IPR052163">
    <property type="entry name" value="DGC-Regulatory_Protein"/>
</dbReference>
<comment type="caution">
    <text evidence="4">The sequence shown here is derived from an EMBL/GenBank/DDBJ whole genome shotgun (WGS) entry which is preliminary data.</text>
</comment>
<dbReference type="Pfam" id="PF13426">
    <property type="entry name" value="PAS_9"/>
    <property type="match status" value="1"/>
</dbReference>
<dbReference type="SMART" id="SM00267">
    <property type="entry name" value="GGDEF"/>
    <property type="match status" value="1"/>
</dbReference>
<dbReference type="CDD" id="cd01949">
    <property type="entry name" value="GGDEF"/>
    <property type="match status" value="1"/>
</dbReference>
<keyword evidence="5" id="KW-1185">Reference proteome</keyword>
<feature type="compositionally biased region" description="Low complexity" evidence="1">
    <location>
        <begin position="629"/>
        <end position="640"/>
    </location>
</feature>